<dbReference type="KEGG" id="eiv:EIN_487630"/>
<dbReference type="OrthoDB" id="28058at2759"/>
<dbReference type="Proteomes" id="UP000014680">
    <property type="component" value="Unassembled WGS sequence"/>
</dbReference>
<dbReference type="VEuPathDB" id="AmoebaDB:EIN_487630"/>
<sequence>MMDLSFARVQIPLNHDPKFKRITTSTLGVVSPIRLDQPMVQTESISIKPFDEGIQQTDSVVSTSFNAKFKEEEKNVKKLQSLSTVIVRKSFALNVYPVKVLTSVKGYSANAIKERKMKDETCFQQAICLMLFHFFGEFTILKPVKQSSATNSLPKLYRLHFLDVEIKIEEFLSLIYKNKNTKFDGTETKKTIQRSSNKNALYATHNYLLDILRICGFFFESTYPKKSCKCMEQERVKKIFYGNHLLLTKSEMDIFGKEINDFFLGRVLQTGSETFSRNNRILETFLSTNVPLLYQKLVPFLDSFV</sequence>
<proteinExistence type="predicted"/>
<dbReference type="GeneID" id="14888113"/>
<protein>
    <submittedName>
        <fullName evidence="1">Uncharacterized protein</fullName>
    </submittedName>
</protein>
<organism evidence="1 2">
    <name type="scientific">Entamoeba invadens IP1</name>
    <dbReference type="NCBI Taxonomy" id="370355"/>
    <lineage>
        <taxon>Eukaryota</taxon>
        <taxon>Amoebozoa</taxon>
        <taxon>Evosea</taxon>
        <taxon>Archamoebae</taxon>
        <taxon>Mastigamoebida</taxon>
        <taxon>Entamoebidae</taxon>
        <taxon>Entamoeba</taxon>
    </lineage>
</organism>
<dbReference type="RefSeq" id="XP_004256032.1">
    <property type="nucleotide sequence ID" value="XM_004255984.1"/>
</dbReference>
<reference evidence="1 2" key="1">
    <citation type="submission" date="2012-10" db="EMBL/GenBank/DDBJ databases">
        <authorList>
            <person name="Zafar N."/>
            <person name="Inman J."/>
            <person name="Hall N."/>
            <person name="Lorenzi H."/>
            <person name="Caler E."/>
        </authorList>
    </citation>
    <scope>NUCLEOTIDE SEQUENCE [LARGE SCALE GENOMIC DNA]</scope>
    <source>
        <strain evidence="1 2">IP1</strain>
    </source>
</reference>
<gene>
    <name evidence="1" type="ORF">EIN_487630</name>
</gene>
<dbReference type="EMBL" id="KB206670">
    <property type="protein sequence ID" value="ELP89261.1"/>
    <property type="molecule type" value="Genomic_DNA"/>
</dbReference>
<name>A0A0A1U4U2_ENTIV</name>
<accession>A0A0A1U4U2</accession>
<dbReference type="OMA" id="FIFEDHI"/>
<evidence type="ECO:0000313" key="1">
    <source>
        <dbReference type="EMBL" id="ELP89261.1"/>
    </source>
</evidence>
<dbReference type="AlphaFoldDB" id="A0A0A1U4U2"/>
<evidence type="ECO:0000313" key="2">
    <source>
        <dbReference type="Proteomes" id="UP000014680"/>
    </source>
</evidence>
<keyword evidence="2" id="KW-1185">Reference proteome</keyword>